<reference evidence="2 3" key="1">
    <citation type="journal article" date="2010" name="Cell">
        <title>The genome of Naegleria gruberi illuminates early eukaryotic versatility.</title>
        <authorList>
            <person name="Fritz-Laylin L.K."/>
            <person name="Prochnik S.E."/>
            <person name="Ginger M.L."/>
            <person name="Dacks J.B."/>
            <person name="Carpenter M.L."/>
            <person name="Field M.C."/>
            <person name="Kuo A."/>
            <person name="Paredez A."/>
            <person name="Chapman J."/>
            <person name="Pham J."/>
            <person name="Shu S."/>
            <person name="Neupane R."/>
            <person name="Cipriano M."/>
            <person name="Mancuso J."/>
            <person name="Tu H."/>
            <person name="Salamov A."/>
            <person name="Lindquist E."/>
            <person name="Shapiro H."/>
            <person name="Lucas S."/>
            <person name="Grigoriev I.V."/>
            <person name="Cande W.Z."/>
            <person name="Fulton C."/>
            <person name="Rokhsar D.S."/>
            <person name="Dawson S.C."/>
        </authorList>
    </citation>
    <scope>NUCLEOTIDE SEQUENCE [LARGE SCALE GENOMIC DNA]</scope>
    <source>
        <strain evidence="2 3">NEG-M</strain>
    </source>
</reference>
<protein>
    <submittedName>
        <fullName evidence="2">Predicted protein</fullName>
    </submittedName>
</protein>
<dbReference type="Proteomes" id="UP000006671">
    <property type="component" value="Unassembled WGS sequence"/>
</dbReference>
<proteinExistence type="predicted"/>
<dbReference type="OMA" id="FIHNDEF"/>
<evidence type="ECO:0000313" key="2">
    <source>
        <dbReference type="EMBL" id="EFC38709.1"/>
    </source>
</evidence>
<name>D2VWY3_NAEGR</name>
<feature type="region of interest" description="Disordered" evidence="1">
    <location>
        <begin position="1"/>
        <end position="272"/>
    </location>
</feature>
<evidence type="ECO:0000313" key="3">
    <source>
        <dbReference type="Proteomes" id="UP000006671"/>
    </source>
</evidence>
<dbReference type="GeneID" id="8858418"/>
<feature type="compositionally biased region" description="Low complexity" evidence="1">
    <location>
        <begin position="77"/>
        <end position="103"/>
    </location>
</feature>
<dbReference type="InParanoid" id="D2VWY3"/>
<sequence>MGNKFAKGARFRRPNQQDETSQRNDEATSPSQYRIVSTEEIQANSSPSNHHHHPNNNNSNFSSSDSPTLRKSKSNRTRSLSTSTTTGGNNGSSSSGSNNARSSPGTSPTSHHQRFLLTNNHTTTTTPSLASSSSTTTKNSPPNSTVISNQKKKSGVGGSFRFRSLRGNNSASASSSSSSSSKKSKKSNEGKHNEKQQPQLQLNDSNLNSSVQNNQHHHHNRTISNGSTHSGASGHFPLLSSSSTGMIQTGGHFHRKTSSQPPPNWATFNYQNSGSLLSPNGTGNPLVSLQMSPSPSSWQNNYFIYNYAILSSSAPQPSTVNRSLSSSPMSVSSAASSVSNSRDQLVEYQLMEFSPQQRLVHEKLRAMFPSMKNVPDYFLAYFSLVLSDEITLKETIFSNVSDISFYLEMQSKIEELFLEEEERLGKSPSTSRMDHFTPKSPAYHSVTNDNLLANTTEDGDINYSSNFFNSNDAYENITSNLNLNDSYSSNNTSTEKGDIPSSIINFQLDFLNPFHMMSRSELTVRLIILPKIFKNVFYAKTEVAQLMSPVFSTRNNLHFRDSFIHNDEFVVCIMIGFWVLEYIPSSGIIVPKLIYGPSELFSYIQSIPVIATLNNSDGHVMSALISTIVKWNCEKKNPNTNSMTFIDDLLKTLHINFKYAHNSTLENWRKGNSSLEWTIPNHYNLLKDPSVNTTSSRVLKFKSIEDYELSVPKIVHTLSSELLISNGGVFDYLSCLQKCFSEDYFMLQTIRASLQLKEFAHLK</sequence>
<dbReference type="RefSeq" id="XP_002671453.1">
    <property type="nucleotide sequence ID" value="XM_002671407.1"/>
</dbReference>
<evidence type="ECO:0000256" key="1">
    <source>
        <dbReference type="SAM" id="MobiDB-lite"/>
    </source>
</evidence>
<organism evidence="3">
    <name type="scientific">Naegleria gruberi</name>
    <name type="common">Amoeba</name>
    <dbReference type="NCBI Taxonomy" id="5762"/>
    <lineage>
        <taxon>Eukaryota</taxon>
        <taxon>Discoba</taxon>
        <taxon>Heterolobosea</taxon>
        <taxon>Tetramitia</taxon>
        <taxon>Eutetramitia</taxon>
        <taxon>Vahlkampfiidae</taxon>
        <taxon>Naegleria</taxon>
    </lineage>
</organism>
<feature type="compositionally biased region" description="Low complexity" evidence="1">
    <location>
        <begin position="55"/>
        <end position="69"/>
    </location>
</feature>
<dbReference type="OrthoDB" id="10373169at2759"/>
<accession>D2VWY3</accession>
<dbReference type="KEGG" id="ngr:NAEGRDRAFT_81525"/>
<dbReference type="AlphaFoldDB" id="D2VWY3"/>
<feature type="compositionally biased region" description="Low complexity" evidence="1">
    <location>
        <begin position="196"/>
        <end position="214"/>
    </location>
</feature>
<dbReference type="EMBL" id="GG738905">
    <property type="protein sequence ID" value="EFC38709.1"/>
    <property type="molecule type" value="Genomic_DNA"/>
</dbReference>
<feature type="compositionally biased region" description="Low complexity" evidence="1">
    <location>
        <begin position="170"/>
        <end position="181"/>
    </location>
</feature>
<feature type="compositionally biased region" description="Low complexity" evidence="1">
    <location>
        <begin position="116"/>
        <end position="145"/>
    </location>
</feature>
<feature type="compositionally biased region" description="Polar residues" evidence="1">
    <location>
        <begin position="222"/>
        <end position="231"/>
    </location>
</feature>
<keyword evidence="3" id="KW-1185">Reference proteome</keyword>
<dbReference type="VEuPathDB" id="AmoebaDB:NAEGRDRAFT_81525"/>
<gene>
    <name evidence="2" type="ORF">NAEGRDRAFT_81525</name>
</gene>
<feature type="compositionally biased region" description="Polar residues" evidence="1">
    <location>
        <begin position="27"/>
        <end position="43"/>
    </location>
</feature>
<feature type="compositionally biased region" description="Basic and acidic residues" evidence="1">
    <location>
        <begin position="186"/>
        <end position="195"/>
    </location>
</feature>